<evidence type="ECO:0000256" key="4">
    <source>
        <dbReference type="ARBA" id="ARBA00023136"/>
    </source>
</evidence>
<dbReference type="PANTHER" id="PTHR26451">
    <property type="entry name" value="G_PROTEIN_RECEP_F1_2 DOMAIN-CONTAINING PROTEIN"/>
    <property type="match status" value="1"/>
</dbReference>
<dbReference type="InterPro" id="IPR017452">
    <property type="entry name" value="GPCR_Rhodpsn_7TM"/>
</dbReference>
<keyword evidence="8" id="KW-0675">Receptor</keyword>
<dbReference type="Gene3D" id="1.20.1070.10">
    <property type="entry name" value="Rhodopsin 7-helix transmembrane proteins"/>
    <property type="match status" value="1"/>
</dbReference>
<evidence type="ECO:0000256" key="2">
    <source>
        <dbReference type="ARBA" id="ARBA00022692"/>
    </source>
</evidence>
<dbReference type="Pfam" id="PF00001">
    <property type="entry name" value="7tm_1"/>
    <property type="match status" value="1"/>
</dbReference>
<feature type="transmembrane region" description="Helical" evidence="5">
    <location>
        <begin position="25"/>
        <end position="51"/>
    </location>
</feature>
<feature type="transmembrane region" description="Helical" evidence="5">
    <location>
        <begin position="71"/>
        <end position="90"/>
    </location>
</feature>
<dbReference type="PANTHER" id="PTHR26451:SF1002">
    <property type="entry name" value="G-PROTEIN COUPLED RECEPTOR 148-RELATED"/>
    <property type="match status" value="1"/>
</dbReference>
<dbReference type="OMA" id="CYIRLYM"/>
<reference evidence="9" key="5">
    <citation type="submission" date="2025-05" db="UniProtKB">
        <authorList>
            <consortium name="Ensembl"/>
        </authorList>
    </citation>
    <scope>IDENTIFICATION</scope>
</reference>
<dbReference type="SUPFAM" id="SSF81321">
    <property type="entry name" value="Family A G protein-coupled receptor-like"/>
    <property type="match status" value="1"/>
</dbReference>
<dbReference type="CDD" id="cd00637">
    <property type="entry name" value="7tm_classA_rhodopsin-like"/>
    <property type="match status" value="1"/>
</dbReference>
<reference evidence="7" key="4">
    <citation type="submission" date="2020-03" db="EMBL/GenBank/DDBJ databases">
        <title>Intra-Species Differences in Population Size shape Life History and Genome Evolution.</title>
        <authorList>
            <person name="Willemsen D."/>
            <person name="Cui R."/>
            <person name="Valenzano D.R."/>
        </authorList>
    </citation>
    <scope>NUCLEOTIDE SEQUENCE</scope>
    <source>
        <strain evidence="7">GRZ</strain>
        <tissue evidence="7">Whole</tissue>
    </source>
</reference>
<dbReference type="GO" id="GO:0004930">
    <property type="term" value="F:G protein-coupled receptor activity"/>
    <property type="evidence" value="ECO:0007669"/>
    <property type="project" value="InterPro"/>
</dbReference>
<dbReference type="Proteomes" id="UP000694548">
    <property type="component" value="Chromosome sgr09"/>
</dbReference>
<gene>
    <name evidence="8" type="primary">BX323035.1</name>
    <name evidence="7" type="synonym">gpr148</name>
    <name evidence="9" type="synonym">LOC107384058</name>
    <name evidence="7" type="ORF">G4P62_009132</name>
</gene>
<dbReference type="InterPro" id="IPR052921">
    <property type="entry name" value="GPCR1_Superfamily_Member"/>
</dbReference>
<dbReference type="KEGG" id="nfu:107384058"/>
<accession>A0A1A8A4P0</accession>
<sequence length="321" mass="36614">MASSVLISNLTQEWMDSMKRWNLQLFCIPAVAITLATFIVNPVLLICIFLSRALRQETRYLLVANTLTADMLFLILNLVTLMGNAVEAMIPWIACELLTAVLVTAYSCAILTVTLMVVDTFAAVRWPLYYHDVLSPTHTHCILLGVWVLAAIYPFTLLIIVKQERGSPRDDKVPVCLALISLGFLQVKNVGGILYLYFFVSALICTFFIFYCYIRLYMVTRTQGIWHSRFSRARVTVLAHGVLLLLYFAPGFVFTLELYMFQMEGVSQDVRVWISTVNSCVFMLLPRAFAPYLYGLRYREIADSVITLLHRHRGLRQITLP</sequence>
<evidence type="ECO:0000259" key="6">
    <source>
        <dbReference type="PROSITE" id="PS50262"/>
    </source>
</evidence>
<dbReference type="GO" id="GO:0004984">
    <property type="term" value="F:olfactory receptor activity"/>
    <property type="evidence" value="ECO:0007669"/>
    <property type="project" value="TreeGrafter"/>
</dbReference>
<evidence type="ECO:0000313" key="10">
    <source>
        <dbReference type="Proteomes" id="UP000694548"/>
    </source>
</evidence>
<dbReference type="EMBL" id="JAAVVJ010000005">
    <property type="protein sequence ID" value="KAF7222674.1"/>
    <property type="molecule type" value="Genomic_DNA"/>
</dbReference>
<dbReference type="EMBL" id="HADY01010991">
    <property type="protein sequence ID" value="SBP49476.1"/>
    <property type="molecule type" value="Transcribed_RNA"/>
</dbReference>
<feature type="transmembrane region" description="Helical" evidence="5">
    <location>
        <begin position="235"/>
        <end position="260"/>
    </location>
</feature>
<name>A0A1A8A4P0_NOTFU</name>
<dbReference type="Ensembl" id="ENSNFUT00015049325.1">
    <property type="protein sequence ID" value="ENSNFUP00015047262.1"/>
    <property type="gene ID" value="ENSNFUG00015022345.1"/>
</dbReference>
<evidence type="ECO:0000256" key="1">
    <source>
        <dbReference type="ARBA" id="ARBA00004370"/>
    </source>
</evidence>
<dbReference type="InterPro" id="IPR000276">
    <property type="entry name" value="GPCR_Rhodpsn"/>
</dbReference>
<comment type="subcellular location">
    <subcellularLocation>
        <location evidence="1">Membrane</location>
    </subcellularLocation>
</comment>
<feature type="transmembrane region" description="Helical" evidence="5">
    <location>
        <begin position="272"/>
        <end position="294"/>
    </location>
</feature>
<dbReference type="GeneTree" id="ENSGT01150000287669"/>
<proteinExistence type="predicted"/>
<reference evidence="9" key="1">
    <citation type="submission" date="2014-08" db="EMBL/GenBank/DDBJ databases">
        <authorList>
            <person name="Senf B."/>
            <person name="Petzold A."/>
            <person name="Downie B.R."/>
            <person name="Koch P."/>
            <person name="Platzer M."/>
        </authorList>
    </citation>
    <scope>NUCLEOTIDE SEQUENCE [LARGE SCALE GENOMIC DNA]</scope>
    <source>
        <strain evidence="9">GRZ</strain>
    </source>
</reference>
<dbReference type="PROSITE" id="PS50262">
    <property type="entry name" value="G_PROTEIN_RECEP_F1_2"/>
    <property type="match status" value="1"/>
</dbReference>
<evidence type="ECO:0000313" key="7">
    <source>
        <dbReference type="EMBL" id="KAF7222674.1"/>
    </source>
</evidence>
<protein>
    <submittedName>
        <fullName evidence="8">G protein-coupled receptor 148</fullName>
    </submittedName>
</protein>
<dbReference type="GO" id="GO:0016020">
    <property type="term" value="C:membrane"/>
    <property type="evidence" value="ECO:0007669"/>
    <property type="project" value="UniProtKB-SubCell"/>
</dbReference>
<evidence type="ECO:0000256" key="5">
    <source>
        <dbReference type="SAM" id="Phobius"/>
    </source>
</evidence>
<evidence type="ECO:0000313" key="9">
    <source>
        <dbReference type="Ensembl" id="ENSNFUP00015047262.1"/>
    </source>
</evidence>
<organism evidence="8">
    <name type="scientific">Nothobranchius furzeri</name>
    <name type="common">Turquoise killifish</name>
    <dbReference type="NCBI Taxonomy" id="105023"/>
    <lineage>
        <taxon>Eukaryota</taxon>
        <taxon>Metazoa</taxon>
        <taxon>Chordata</taxon>
        <taxon>Craniata</taxon>
        <taxon>Vertebrata</taxon>
        <taxon>Euteleostomi</taxon>
        <taxon>Actinopterygii</taxon>
        <taxon>Neopterygii</taxon>
        <taxon>Teleostei</taxon>
        <taxon>Neoteleostei</taxon>
        <taxon>Acanthomorphata</taxon>
        <taxon>Ovalentaria</taxon>
        <taxon>Atherinomorphae</taxon>
        <taxon>Cyprinodontiformes</taxon>
        <taxon>Nothobranchiidae</taxon>
        <taxon>Nothobranchius</taxon>
    </lineage>
</organism>
<keyword evidence="4 5" id="KW-0472">Membrane</keyword>
<feature type="domain" description="G-protein coupled receptors family 1 profile" evidence="6">
    <location>
        <begin position="40"/>
        <end position="294"/>
    </location>
</feature>
<keyword evidence="3 5" id="KW-1133">Transmembrane helix</keyword>
<dbReference type="GO" id="GO:0005549">
    <property type="term" value="F:odorant binding"/>
    <property type="evidence" value="ECO:0007669"/>
    <property type="project" value="TreeGrafter"/>
</dbReference>
<evidence type="ECO:0000256" key="3">
    <source>
        <dbReference type="ARBA" id="ARBA00022989"/>
    </source>
</evidence>
<keyword evidence="2 5" id="KW-0812">Transmembrane</keyword>
<reference evidence="8" key="2">
    <citation type="submission" date="2016-05" db="EMBL/GenBank/DDBJ databases">
        <authorList>
            <person name="Lavstsen T."/>
            <person name="Jespersen J.S."/>
        </authorList>
    </citation>
    <scope>NUCLEOTIDE SEQUENCE</scope>
    <source>
        <tissue evidence="8">Brain</tissue>
    </source>
</reference>
<feature type="transmembrane region" description="Helical" evidence="5">
    <location>
        <begin position="97"/>
        <end position="122"/>
    </location>
</feature>
<reference evidence="8" key="3">
    <citation type="submission" date="2016-06" db="EMBL/GenBank/DDBJ databases">
        <title>The genome of a short-lived fish provides insights into sex chromosome evolution and the genetic control of aging.</title>
        <authorList>
            <person name="Reichwald K."/>
            <person name="Felder M."/>
            <person name="Petzold A."/>
            <person name="Koch P."/>
            <person name="Groth M."/>
            <person name="Platzer M."/>
        </authorList>
    </citation>
    <scope>NUCLEOTIDE SEQUENCE</scope>
    <source>
        <tissue evidence="8">Brain</tissue>
    </source>
</reference>
<feature type="transmembrane region" description="Helical" evidence="5">
    <location>
        <begin position="142"/>
        <end position="161"/>
    </location>
</feature>
<dbReference type="GeneID" id="107384058"/>
<dbReference type="Proteomes" id="UP000822369">
    <property type="component" value="Chromosome 5"/>
</dbReference>
<evidence type="ECO:0000313" key="8">
    <source>
        <dbReference type="EMBL" id="SBP49476.1"/>
    </source>
</evidence>
<feature type="transmembrane region" description="Helical" evidence="5">
    <location>
        <begin position="194"/>
        <end position="214"/>
    </location>
</feature>
<dbReference type="OrthoDB" id="9943226at2759"/>
<keyword evidence="10" id="KW-1185">Reference proteome</keyword>
<dbReference type="AlphaFoldDB" id="A0A1A8A4P0"/>